<dbReference type="PROSITE" id="PS50172">
    <property type="entry name" value="BRCT"/>
    <property type="match status" value="1"/>
</dbReference>
<organism evidence="3 4">
    <name type="scientific">Cinara cedri</name>
    <dbReference type="NCBI Taxonomy" id="506608"/>
    <lineage>
        <taxon>Eukaryota</taxon>
        <taxon>Metazoa</taxon>
        <taxon>Ecdysozoa</taxon>
        <taxon>Arthropoda</taxon>
        <taxon>Hexapoda</taxon>
        <taxon>Insecta</taxon>
        <taxon>Pterygota</taxon>
        <taxon>Neoptera</taxon>
        <taxon>Paraneoptera</taxon>
        <taxon>Hemiptera</taxon>
        <taxon>Sternorrhyncha</taxon>
        <taxon>Aphidomorpha</taxon>
        <taxon>Aphidoidea</taxon>
        <taxon>Aphididae</taxon>
        <taxon>Lachninae</taxon>
        <taxon>Cinara</taxon>
    </lineage>
</organism>
<feature type="compositionally biased region" description="Basic residues" evidence="1">
    <location>
        <begin position="47"/>
        <end position="66"/>
    </location>
</feature>
<evidence type="ECO:0000259" key="2">
    <source>
        <dbReference type="PROSITE" id="PS50172"/>
    </source>
</evidence>
<name>A0A5E4N8K5_9HEMI</name>
<proteinExistence type="predicted"/>
<feature type="domain" description="BRCT" evidence="2">
    <location>
        <begin position="254"/>
        <end position="344"/>
    </location>
</feature>
<dbReference type="Proteomes" id="UP000325440">
    <property type="component" value="Unassembled WGS sequence"/>
</dbReference>
<keyword evidence="4" id="KW-1185">Reference proteome</keyword>
<accession>A0A5E4N8K5</accession>
<reference evidence="3 4" key="1">
    <citation type="submission" date="2019-08" db="EMBL/GenBank/DDBJ databases">
        <authorList>
            <person name="Alioto T."/>
            <person name="Alioto T."/>
            <person name="Gomez Garrido J."/>
        </authorList>
    </citation>
    <scope>NUCLEOTIDE SEQUENCE [LARGE SCALE GENOMIC DNA]</scope>
</reference>
<dbReference type="CDD" id="cd17716">
    <property type="entry name" value="BRCT_microcephalin_rpt1"/>
    <property type="match status" value="1"/>
</dbReference>
<feature type="region of interest" description="Disordered" evidence="1">
    <location>
        <begin position="41"/>
        <end position="67"/>
    </location>
</feature>
<dbReference type="EMBL" id="CABPRJ010001911">
    <property type="protein sequence ID" value="VVC40993.1"/>
    <property type="molecule type" value="Genomic_DNA"/>
</dbReference>
<protein>
    <submittedName>
        <fullName evidence="3">BRCT domain</fullName>
    </submittedName>
</protein>
<dbReference type="SMART" id="SM00292">
    <property type="entry name" value="BRCT"/>
    <property type="match status" value="1"/>
</dbReference>
<dbReference type="Gene3D" id="3.40.50.10190">
    <property type="entry name" value="BRCT domain"/>
    <property type="match status" value="1"/>
</dbReference>
<dbReference type="InterPro" id="IPR001357">
    <property type="entry name" value="BRCT_dom"/>
</dbReference>
<evidence type="ECO:0000313" key="4">
    <source>
        <dbReference type="Proteomes" id="UP000325440"/>
    </source>
</evidence>
<gene>
    <name evidence="3" type="ORF">CINCED_3A004509</name>
</gene>
<dbReference type="OrthoDB" id="2384350at2759"/>
<dbReference type="AlphaFoldDB" id="A0A5E4N8K5"/>
<evidence type="ECO:0000256" key="1">
    <source>
        <dbReference type="SAM" id="MobiDB-lite"/>
    </source>
</evidence>
<sequence length="559" mass="62187">MPNLSPVVIFKGTRLQLNFDTPLEGHRDLFGELISPTAYANTSNAKKSSKRKTPVSKRKTPVSKKKKSEDVMLFTPRVRTRRIAETVTSAQAAKNTETVTSAQAAKNTQTVTSAQAANNTQTVTSAQAANNTQTVTSVQAAKNTQTELNSVIAINKSSSTRMQAAKNTETVTSAQAAKNTQTVTRMQAAKNTETVTSVQAAKNTQTELNSVIAINKSSSSNNLVVSKDSLNVSGVQCLPSSPQPSKINMTEPGENPFTFKGVNAFVDYKMDDDRSGRGVKHYIAHLGGRVEKTFNRKVTHVVFRDGYTKTYTTAMERKIPLVSARWVQTSMNANTLMDPVDFPPINMHKYSMPQEEYKYKYKFNAKRMKMFDSIFIPGEKERDEAYIAECVEFLKKYKSTSKIDVCEEIKKKPTAVKTSKRRKSTKKEVNISEFDETTTTTVETPEIIKRPSSMTKSPMPTGIINVLGSHIVDVLNSGRPIPEEKDNVLFPVPITLLRKVLTPNEDEVRPSDVVNSELGEIEDHLKLTYANRKLLRKLLFPSTYPELQDIGIDNDLPLQ</sequence>
<dbReference type="SUPFAM" id="SSF52113">
    <property type="entry name" value="BRCT domain"/>
    <property type="match status" value="1"/>
</dbReference>
<dbReference type="InterPro" id="IPR036420">
    <property type="entry name" value="BRCT_dom_sf"/>
</dbReference>
<evidence type="ECO:0000313" key="3">
    <source>
        <dbReference type="EMBL" id="VVC40993.1"/>
    </source>
</evidence>
<dbReference type="Pfam" id="PF12738">
    <property type="entry name" value="PTCB-BRCT"/>
    <property type="match status" value="1"/>
</dbReference>